<dbReference type="PANTHER" id="PTHR21666">
    <property type="entry name" value="PEPTIDASE-RELATED"/>
    <property type="match status" value="1"/>
</dbReference>
<evidence type="ECO:0000313" key="8">
    <source>
        <dbReference type="EMBL" id="GAC62340.1"/>
    </source>
</evidence>
<dbReference type="CDD" id="cd13399">
    <property type="entry name" value="Slt35-like"/>
    <property type="match status" value="1"/>
</dbReference>
<accession>L7LMH2</accession>
<dbReference type="AlphaFoldDB" id="L7LMH2"/>
<dbReference type="Pfam" id="PF01551">
    <property type="entry name" value="Peptidase_M23"/>
    <property type="match status" value="1"/>
</dbReference>
<protein>
    <recommendedName>
        <fullName evidence="10">Peptidase M23 family protein</fullName>
    </recommendedName>
</protein>
<dbReference type="Proteomes" id="UP000035083">
    <property type="component" value="Unassembled WGS sequence"/>
</dbReference>
<dbReference type="InterPro" id="IPR058593">
    <property type="entry name" value="ARB_07466-like_C"/>
</dbReference>
<evidence type="ECO:0000256" key="3">
    <source>
        <dbReference type="SAM" id="MobiDB-lite"/>
    </source>
</evidence>
<feature type="region of interest" description="Disordered" evidence="3">
    <location>
        <begin position="190"/>
        <end position="209"/>
    </location>
</feature>
<feature type="region of interest" description="Disordered" evidence="3">
    <location>
        <begin position="484"/>
        <end position="504"/>
    </location>
</feature>
<keyword evidence="9" id="KW-1185">Reference proteome</keyword>
<sequence length="679" mass="72157">MTDAAKSLSLFLVAAVAIPLLALIAFVGSDDTDDCAPADSSSSSSSSLSPGQKVIPMKKGTFQYTSGFGPRDGVMHQGLDMGSQAGTPMYAAYDGVVDKAGEATGFGQWIVLRHNIGGKRVDTVYGHMFPQDLMVKPGQKVTAGQQIAKVGYNGEVSPPGPGGAHLHFEVWEGGWGQKAIDPKPWLADAVEPGQARPSAPNAPPAGQDSQIVSAEDWNKVAQHESGGNWAINTGNGYYGGLQFSASTWKAFGGDKFAPTADKATPQEQMEVANSTLSGQGWDAWPVTSHQAGVRDKKPAPPGTFAGATGSPPKPTSPAPAAPGGPSDVQTLSGVTDNEGELDVSKPMAARFGSEAHWQTNTVRLARAVAKRFPELQTIGGWRADGGGFSDHPDGRAADIMIPNSGRDQKGVELGNRIQKYVMDNKAVFHVDYTIWRQYYQPAQGPGNVMEDRGDWTQNHFDHVHVTLLPSPLYNGEDLGTIKDRGAGGAGSDSEECPSDVSGNGRMVNVKAGSVPADWARWYNKAGRICPQISASLLASQGHQETGGFQQHVQSPDQAQGPGQFIPDTWATYGKDYDGDGRVDVYSLGDAIMAQGHYMCDLAKDIDGWIAGGQVDPKSGPNHDVRDLYLGAYNAGPGAVQESHGFPSLYPRHFSETRPYAEIIIRNEPKYRGVEDAAVV</sequence>
<dbReference type="InterPro" id="IPR016047">
    <property type="entry name" value="M23ase_b-sheet_dom"/>
</dbReference>
<proteinExistence type="inferred from homology"/>
<dbReference type="InterPro" id="IPR023346">
    <property type="entry name" value="Lysozyme-like_dom_sf"/>
</dbReference>
<evidence type="ECO:0000313" key="9">
    <source>
        <dbReference type="Proteomes" id="UP000035083"/>
    </source>
</evidence>
<evidence type="ECO:0000256" key="1">
    <source>
        <dbReference type="ARBA" id="ARBA00010830"/>
    </source>
</evidence>
<dbReference type="SUPFAM" id="SSF53955">
    <property type="entry name" value="Lysozyme-like"/>
    <property type="match status" value="2"/>
</dbReference>
<evidence type="ECO:0008006" key="10">
    <source>
        <dbReference type="Google" id="ProtNLM"/>
    </source>
</evidence>
<dbReference type="Pfam" id="PF06737">
    <property type="entry name" value="Transglycosylas"/>
    <property type="match status" value="1"/>
</dbReference>
<comment type="caution">
    <text evidence="8">The sequence shown here is derived from an EMBL/GenBank/DDBJ whole genome shotgun (WGS) entry which is preliminary data.</text>
</comment>
<feature type="domain" description="M23ase beta-sheet core" evidence="4">
    <location>
        <begin position="75"/>
        <end position="181"/>
    </location>
</feature>
<evidence type="ECO:0000256" key="2">
    <source>
        <dbReference type="ARBA" id="ARBA00022801"/>
    </source>
</evidence>
<dbReference type="CDD" id="cd12797">
    <property type="entry name" value="M23_peptidase"/>
    <property type="match status" value="1"/>
</dbReference>
<feature type="region of interest" description="Disordered" evidence="3">
    <location>
        <begin position="541"/>
        <end position="561"/>
    </location>
</feature>
<feature type="domain" description="Transglycosylase SLT" evidence="6">
    <location>
        <begin position="558"/>
        <end position="599"/>
    </location>
</feature>
<dbReference type="eggNOG" id="COG0741">
    <property type="taxonomic scope" value="Bacteria"/>
</dbReference>
<evidence type="ECO:0000259" key="4">
    <source>
        <dbReference type="Pfam" id="PF01551"/>
    </source>
</evidence>
<dbReference type="InterPro" id="IPR050570">
    <property type="entry name" value="Cell_wall_metabolism_enzyme"/>
</dbReference>
<dbReference type="Gene3D" id="1.10.530.10">
    <property type="match status" value="2"/>
</dbReference>
<dbReference type="CDD" id="cd13925">
    <property type="entry name" value="RPF"/>
    <property type="match status" value="1"/>
</dbReference>
<comment type="similarity">
    <text evidence="1">Belongs to the transglycosylase family. Rpf subfamily.</text>
</comment>
<evidence type="ECO:0000259" key="5">
    <source>
        <dbReference type="Pfam" id="PF06737"/>
    </source>
</evidence>
<organism evidence="8 9">
    <name type="scientific">Gordonia sihwensis NBRC 108236</name>
    <dbReference type="NCBI Taxonomy" id="1223544"/>
    <lineage>
        <taxon>Bacteria</taxon>
        <taxon>Bacillati</taxon>
        <taxon>Actinomycetota</taxon>
        <taxon>Actinomycetes</taxon>
        <taxon>Mycobacteriales</taxon>
        <taxon>Gordoniaceae</taxon>
        <taxon>Gordonia</taxon>
    </lineage>
</organism>
<dbReference type="PANTHER" id="PTHR21666:SF270">
    <property type="entry name" value="MUREIN HYDROLASE ACTIVATOR ENVC"/>
    <property type="match status" value="1"/>
</dbReference>
<feature type="domain" description="Resuscitation-promoting factor core lysozyme-like" evidence="5">
    <location>
        <begin position="214"/>
        <end position="286"/>
    </location>
</feature>
<dbReference type="eggNOG" id="COG0739">
    <property type="taxonomic scope" value="Bacteria"/>
</dbReference>
<dbReference type="InterPro" id="IPR031304">
    <property type="entry name" value="SLT_2"/>
</dbReference>
<keyword evidence="2" id="KW-0378">Hydrolase</keyword>
<evidence type="ECO:0000259" key="7">
    <source>
        <dbReference type="Pfam" id="PF26571"/>
    </source>
</evidence>
<dbReference type="RefSeq" id="WP_006897746.1">
    <property type="nucleotide sequence ID" value="NZ_BANU01000033.1"/>
</dbReference>
<dbReference type="InterPro" id="IPR010618">
    <property type="entry name" value="RPF"/>
</dbReference>
<feature type="compositionally biased region" description="Low complexity" evidence="3">
    <location>
        <begin position="40"/>
        <end position="49"/>
    </location>
</feature>
<name>L7LMH2_9ACTN</name>
<dbReference type="EMBL" id="BANU01000033">
    <property type="protein sequence ID" value="GAC62340.1"/>
    <property type="molecule type" value="Genomic_DNA"/>
</dbReference>
<evidence type="ECO:0000259" key="6">
    <source>
        <dbReference type="Pfam" id="PF13406"/>
    </source>
</evidence>
<dbReference type="Gene3D" id="2.70.70.10">
    <property type="entry name" value="Glucose Permease (Domain IIA)"/>
    <property type="match status" value="1"/>
</dbReference>
<feature type="compositionally biased region" description="Polar residues" evidence="3">
    <location>
        <begin position="541"/>
        <end position="557"/>
    </location>
</feature>
<dbReference type="InterPro" id="IPR011055">
    <property type="entry name" value="Dup_hybrid_motif"/>
</dbReference>
<reference evidence="8 9" key="1">
    <citation type="submission" date="2012-12" db="EMBL/GenBank/DDBJ databases">
        <title>Whole genome shotgun sequence of Gordonia sihwensis NBRC 108236.</title>
        <authorList>
            <person name="Yoshida I."/>
            <person name="Hosoyama A."/>
            <person name="Tsuchikane K."/>
            <person name="Ando Y."/>
            <person name="Baba S."/>
            <person name="Ohji S."/>
            <person name="Hamada M."/>
            <person name="Tamura T."/>
            <person name="Yamazoe A."/>
            <person name="Yamazaki S."/>
            <person name="Fujita N."/>
        </authorList>
    </citation>
    <scope>NUCLEOTIDE SEQUENCE [LARGE SCALE GENOMIC DNA]</scope>
    <source>
        <strain evidence="8 9">NBRC 108236</strain>
    </source>
</reference>
<feature type="domain" description="ARB-07466-like C-terminal" evidence="7">
    <location>
        <begin position="355"/>
        <end position="460"/>
    </location>
</feature>
<gene>
    <name evidence="8" type="ORF">GSI01S_33_00260</name>
</gene>
<dbReference type="Pfam" id="PF13406">
    <property type="entry name" value="SLT_2"/>
    <property type="match status" value="1"/>
</dbReference>
<feature type="compositionally biased region" description="Pro residues" evidence="3">
    <location>
        <begin position="311"/>
        <end position="322"/>
    </location>
</feature>
<dbReference type="SUPFAM" id="SSF51261">
    <property type="entry name" value="Duplicated hybrid motif"/>
    <property type="match status" value="1"/>
</dbReference>
<dbReference type="GO" id="GO:0004222">
    <property type="term" value="F:metalloendopeptidase activity"/>
    <property type="evidence" value="ECO:0007669"/>
    <property type="project" value="TreeGrafter"/>
</dbReference>
<feature type="region of interest" description="Disordered" evidence="3">
    <location>
        <begin position="288"/>
        <end position="339"/>
    </location>
</feature>
<feature type="region of interest" description="Disordered" evidence="3">
    <location>
        <begin position="35"/>
        <end position="54"/>
    </location>
</feature>
<dbReference type="Pfam" id="PF26571">
    <property type="entry name" value="VldE"/>
    <property type="match status" value="1"/>
</dbReference>